<reference evidence="1 2" key="1">
    <citation type="submission" date="2014-04" db="EMBL/GenBank/DDBJ databases">
        <authorList>
            <consortium name="DOE Joint Genome Institute"/>
            <person name="Kuo A."/>
            <person name="Kohler A."/>
            <person name="Costa M.D."/>
            <person name="Nagy L.G."/>
            <person name="Floudas D."/>
            <person name="Copeland A."/>
            <person name="Barry K.W."/>
            <person name="Cichocki N."/>
            <person name="Veneault-Fourrey C."/>
            <person name="LaButti K."/>
            <person name="Lindquist E.A."/>
            <person name="Lipzen A."/>
            <person name="Lundell T."/>
            <person name="Morin E."/>
            <person name="Murat C."/>
            <person name="Sun H."/>
            <person name="Tunlid A."/>
            <person name="Henrissat B."/>
            <person name="Grigoriev I.V."/>
            <person name="Hibbett D.S."/>
            <person name="Martin F."/>
            <person name="Nordberg H.P."/>
            <person name="Cantor M.N."/>
            <person name="Hua S.X."/>
        </authorList>
    </citation>
    <scope>NUCLEOTIDE SEQUENCE [LARGE SCALE GENOMIC DNA]</scope>
    <source>
        <strain evidence="1 2">441</strain>
    </source>
</reference>
<dbReference type="AlphaFoldDB" id="A0A0C9YP57"/>
<keyword evidence="2" id="KW-1185">Reference proteome</keyword>
<name>A0A0C9YP57_9AGAM</name>
<sequence length="112" mass="12548">MAISCSIQVAISSTRATSVDVLVNMLQWNGRSPRCIGINSAWFTWMRCEHLTTDLTVRERRWIVPDIARVVRANIGFLFVAGGDEHTTWLYGVECTCPNKALPRSGPCLDHV</sequence>
<evidence type="ECO:0000313" key="1">
    <source>
        <dbReference type="EMBL" id="KIK12132.1"/>
    </source>
</evidence>
<dbReference type="EMBL" id="KN834114">
    <property type="protein sequence ID" value="KIK12132.1"/>
    <property type="molecule type" value="Genomic_DNA"/>
</dbReference>
<organism evidence="1 2">
    <name type="scientific">Pisolithus microcarpus 441</name>
    <dbReference type="NCBI Taxonomy" id="765257"/>
    <lineage>
        <taxon>Eukaryota</taxon>
        <taxon>Fungi</taxon>
        <taxon>Dikarya</taxon>
        <taxon>Basidiomycota</taxon>
        <taxon>Agaricomycotina</taxon>
        <taxon>Agaricomycetes</taxon>
        <taxon>Agaricomycetidae</taxon>
        <taxon>Boletales</taxon>
        <taxon>Sclerodermatineae</taxon>
        <taxon>Pisolithaceae</taxon>
        <taxon>Pisolithus</taxon>
    </lineage>
</organism>
<gene>
    <name evidence="1" type="ORF">PISMIDRAFT_463960</name>
</gene>
<dbReference type="HOGENOM" id="CLU_2146863_0_0_1"/>
<reference evidence="2" key="2">
    <citation type="submission" date="2015-01" db="EMBL/GenBank/DDBJ databases">
        <title>Evolutionary Origins and Diversification of the Mycorrhizal Mutualists.</title>
        <authorList>
            <consortium name="DOE Joint Genome Institute"/>
            <consortium name="Mycorrhizal Genomics Consortium"/>
            <person name="Kohler A."/>
            <person name="Kuo A."/>
            <person name="Nagy L.G."/>
            <person name="Floudas D."/>
            <person name="Copeland A."/>
            <person name="Barry K.W."/>
            <person name="Cichocki N."/>
            <person name="Veneault-Fourrey C."/>
            <person name="LaButti K."/>
            <person name="Lindquist E.A."/>
            <person name="Lipzen A."/>
            <person name="Lundell T."/>
            <person name="Morin E."/>
            <person name="Murat C."/>
            <person name="Riley R."/>
            <person name="Ohm R."/>
            <person name="Sun H."/>
            <person name="Tunlid A."/>
            <person name="Henrissat B."/>
            <person name="Grigoriev I.V."/>
            <person name="Hibbett D.S."/>
            <person name="Martin F."/>
        </authorList>
    </citation>
    <scope>NUCLEOTIDE SEQUENCE [LARGE SCALE GENOMIC DNA]</scope>
    <source>
        <strain evidence="2">441</strain>
    </source>
</reference>
<evidence type="ECO:0000313" key="2">
    <source>
        <dbReference type="Proteomes" id="UP000054018"/>
    </source>
</evidence>
<accession>A0A0C9YP57</accession>
<dbReference type="Proteomes" id="UP000054018">
    <property type="component" value="Unassembled WGS sequence"/>
</dbReference>
<protein>
    <submittedName>
        <fullName evidence="1">Uncharacterized protein</fullName>
    </submittedName>
</protein>
<proteinExistence type="predicted"/>